<feature type="compositionally biased region" description="Pro residues" evidence="1">
    <location>
        <begin position="78"/>
        <end position="87"/>
    </location>
</feature>
<feature type="compositionally biased region" description="Low complexity" evidence="1">
    <location>
        <begin position="13"/>
        <end position="28"/>
    </location>
</feature>
<feature type="compositionally biased region" description="Polar residues" evidence="1">
    <location>
        <begin position="200"/>
        <end position="212"/>
    </location>
</feature>
<sequence length="225" mass="24182">MSTTLEPPTRPYAAAGASLEASLSARSSTTHIEMHEDGNNATNTEPPTTNHPMSNVHDGASVLGASEPKSASSAEQPAPAPDHPVPQTPQTHLTFLVISGRRRTMSFEPETTVGRVKELVWNAWPTEWEDERPMAPSYLRILYLGKMLQDDDTLTKLKFPTHLPQSTPAPTPTIVHLSIRPIPPAGEGDLKKKRGRGRNTDSGAQDTASPPTEDSGAGSCCCIIC</sequence>
<dbReference type="PROSITE" id="PS50053">
    <property type="entry name" value="UBIQUITIN_2"/>
    <property type="match status" value="1"/>
</dbReference>
<evidence type="ECO:0000256" key="1">
    <source>
        <dbReference type="SAM" id="MobiDB-lite"/>
    </source>
</evidence>
<dbReference type="InterPro" id="IPR000626">
    <property type="entry name" value="Ubiquitin-like_dom"/>
</dbReference>
<feature type="domain" description="Ubiquitin-like" evidence="2">
    <location>
        <begin position="91"/>
        <end position="159"/>
    </location>
</feature>
<dbReference type="AlphaFoldDB" id="A0A9P5XY37"/>
<proteinExistence type="predicted"/>
<dbReference type="EMBL" id="MU150357">
    <property type="protein sequence ID" value="KAF9457826.1"/>
    <property type="molecule type" value="Genomic_DNA"/>
</dbReference>
<dbReference type="Pfam" id="PF13881">
    <property type="entry name" value="Rad60-SLD_2"/>
    <property type="match status" value="1"/>
</dbReference>
<evidence type="ECO:0000313" key="3">
    <source>
        <dbReference type="EMBL" id="KAF9457826.1"/>
    </source>
</evidence>
<dbReference type="InterPro" id="IPR029071">
    <property type="entry name" value="Ubiquitin-like_domsf"/>
</dbReference>
<feature type="region of interest" description="Disordered" evidence="1">
    <location>
        <begin position="163"/>
        <end position="217"/>
    </location>
</feature>
<name>A0A9P5XY37_9AGAR</name>
<accession>A0A9P5XY37</accession>
<dbReference type="SUPFAM" id="SSF54236">
    <property type="entry name" value="Ubiquitin-like"/>
    <property type="match status" value="1"/>
</dbReference>
<feature type="compositionally biased region" description="Low complexity" evidence="1">
    <location>
        <begin position="65"/>
        <end position="77"/>
    </location>
</feature>
<dbReference type="PANTHER" id="PTHR13169:SF0">
    <property type="entry name" value="UBIQUITIN-LIKE PROTEIN 3"/>
    <property type="match status" value="1"/>
</dbReference>
<reference evidence="3" key="1">
    <citation type="submission" date="2020-11" db="EMBL/GenBank/DDBJ databases">
        <authorList>
            <consortium name="DOE Joint Genome Institute"/>
            <person name="Ahrendt S."/>
            <person name="Riley R."/>
            <person name="Andreopoulos W."/>
            <person name="Labutti K."/>
            <person name="Pangilinan J."/>
            <person name="Ruiz-Duenas F.J."/>
            <person name="Barrasa J.M."/>
            <person name="Sanchez-Garcia M."/>
            <person name="Camarero S."/>
            <person name="Miyauchi S."/>
            <person name="Serrano A."/>
            <person name="Linde D."/>
            <person name="Babiker R."/>
            <person name="Drula E."/>
            <person name="Ayuso-Fernandez I."/>
            <person name="Pacheco R."/>
            <person name="Padilla G."/>
            <person name="Ferreira P."/>
            <person name="Barriuso J."/>
            <person name="Kellner H."/>
            <person name="Castanera R."/>
            <person name="Alfaro M."/>
            <person name="Ramirez L."/>
            <person name="Pisabarro A.G."/>
            <person name="Kuo A."/>
            <person name="Tritt A."/>
            <person name="Lipzen A."/>
            <person name="He G."/>
            <person name="Yan M."/>
            <person name="Ng V."/>
            <person name="Cullen D."/>
            <person name="Martin F."/>
            <person name="Rosso M.-N."/>
            <person name="Henrissat B."/>
            <person name="Hibbett D."/>
            <person name="Martinez A.T."/>
            <person name="Grigoriev I.V."/>
        </authorList>
    </citation>
    <scope>NUCLEOTIDE SEQUENCE</scope>
    <source>
        <strain evidence="3">CBS 247.69</strain>
    </source>
</reference>
<gene>
    <name evidence="3" type="ORF">BDZ94DRAFT_165331</name>
</gene>
<dbReference type="InterPro" id="IPR039540">
    <property type="entry name" value="UBL3-like_ubiquitin_dom"/>
</dbReference>
<keyword evidence="4" id="KW-1185">Reference proteome</keyword>
<protein>
    <submittedName>
        <fullName evidence="3">Ubiquitin-related domain-containing protein</fullName>
    </submittedName>
</protein>
<evidence type="ECO:0000313" key="4">
    <source>
        <dbReference type="Proteomes" id="UP000807353"/>
    </source>
</evidence>
<dbReference type="InterPro" id="IPR040015">
    <property type="entry name" value="UBL3-like"/>
</dbReference>
<evidence type="ECO:0000259" key="2">
    <source>
        <dbReference type="PROSITE" id="PS50053"/>
    </source>
</evidence>
<feature type="region of interest" description="Disordered" evidence="1">
    <location>
        <begin position="1"/>
        <end position="89"/>
    </location>
</feature>
<dbReference type="Gene3D" id="3.10.20.90">
    <property type="entry name" value="Phosphatidylinositol 3-kinase Catalytic Subunit, Chain A, domain 1"/>
    <property type="match status" value="1"/>
</dbReference>
<dbReference type="Proteomes" id="UP000807353">
    <property type="component" value="Unassembled WGS sequence"/>
</dbReference>
<dbReference type="OrthoDB" id="1043111at2759"/>
<dbReference type="PANTHER" id="PTHR13169">
    <property type="entry name" value="UBIQUITIN-LIKE PROTEIN 3 HCG-1 PROTEIN"/>
    <property type="match status" value="1"/>
</dbReference>
<feature type="compositionally biased region" description="Low complexity" evidence="1">
    <location>
        <begin position="39"/>
        <end position="52"/>
    </location>
</feature>
<comment type="caution">
    <text evidence="3">The sequence shown here is derived from an EMBL/GenBank/DDBJ whole genome shotgun (WGS) entry which is preliminary data.</text>
</comment>
<organism evidence="3 4">
    <name type="scientific">Collybia nuda</name>
    <dbReference type="NCBI Taxonomy" id="64659"/>
    <lineage>
        <taxon>Eukaryota</taxon>
        <taxon>Fungi</taxon>
        <taxon>Dikarya</taxon>
        <taxon>Basidiomycota</taxon>
        <taxon>Agaricomycotina</taxon>
        <taxon>Agaricomycetes</taxon>
        <taxon>Agaricomycetidae</taxon>
        <taxon>Agaricales</taxon>
        <taxon>Tricholomatineae</taxon>
        <taxon>Clitocybaceae</taxon>
        <taxon>Collybia</taxon>
    </lineage>
</organism>